<dbReference type="RefSeq" id="WP_145180983.1">
    <property type="nucleotide sequence ID" value="NZ_CP036266.1"/>
</dbReference>
<dbReference type="NCBIfam" id="TIGR04294">
    <property type="entry name" value="pre_pil_HX9DG"/>
    <property type="match status" value="1"/>
</dbReference>
<dbReference type="AlphaFoldDB" id="A0A517PI79"/>
<dbReference type="SUPFAM" id="SSF54523">
    <property type="entry name" value="Pili subunits"/>
    <property type="match status" value="1"/>
</dbReference>
<dbReference type="PANTHER" id="PTHR30093">
    <property type="entry name" value="GENERAL SECRETION PATHWAY PROTEIN G"/>
    <property type="match status" value="1"/>
</dbReference>
<keyword evidence="1" id="KW-0472">Membrane</keyword>
<dbReference type="Gene3D" id="3.30.700.10">
    <property type="entry name" value="Glycoprotein, Type 4 Pilin"/>
    <property type="match status" value="1"/>
</dbReference>
<dbReference type="Proteomes" id="UP000320421">
    <property type="component" value="Chromosome"/>
</dbReference>
<dbReference type="Pfam" id="PF07963">
    <property type="entry name" value="N_methyl"/>
    <property type="match status" value="1"/>
</dbReference>
<dbReference type="NCBIfam" id="TIGR02532">
    <property type="entry name" value="IV_pilin_GFxxxE"/>
    <property type="match status" value="1"/>
</dbReference>
<keyword evidence="4" id="KW-1185">Reference proteome</keyword>
<dbReference type="EMBL" id="CP036266">
    <property type="protein sequence ID" value="QDT19082.1"/>
    <property type="molecule type" value="Genomic_DNA"/>
</dbReference>
<dbReference type="Pfam" id="PF07596">
    <property type="entry name" value="SBP_bac_10"/>
    <property type="match status" value="1"/>
</dbReference>
<gene>
    <name evidence="3" type="ORF">HG66A1_08460</name>
</gene>
<proteinExistence type="predicted"/>
<dbReference type="InterPro" id="IPR045584">
    <property type="entry name" value="Pilin-like"/>
</dbReference>
<dbReference type="InterPro" id="IPR012902">
    <property type="entry name" value="N_methyl_site"/>
</dbReference>
<protein>
    <submittedName>
        <fullName evidence="3">Putative major pilin subunit</fullName>
    </submittedName>
</protein>
<feature type="transmembrane region" description="Helical" evidence="1">
    <location>
        <begin position="12"/>
        <end position="36"/>
    </location>
</feature>
<dbReference type="InterPro" id="IPR027558">
    <property type="entry name" value="Pre_pil_HX9DG_C"/>
</dbReference>
<organism evidence="3 4">
    <name type="scientific">Gimesia chilikensis</name>
    <dbReference type="NCBI Taxonomy" id="2605989"/>
    <lineage>
        <taxon>Bacteria</taxon>
        <taxon>Pseudomonadati</taxon>
        <taxon>Planctomycetota</taxon>
        <taxon>Planctomycetia</taxon>
        <taxon>Planctomycetales</taxon>
        <taxon>Planctomycetaceae</taxon>
        <taxon>Gimesia</taxon>
    </lineage>
</organism>
<evidence type="ECO:0000313" key="3">
    <source>
        <dbReference type="EMBL" id="QDT19082.1"/>
    </source>
</evidence>
<reference evidence="3 4" key="1">
    <citation type="submission" date="2019-02" db="EMBL/GenBank/DDBJ databases">
        <title>Deep-cultivation of Planctomycetes and their phenomic and genomic characterization uncovers novel biology.</title>
        <authorList>
            <person name="Wiegand S."/>
            <person name="Jogler M."/>
            <person name="Boedeker C."/>
            <person name="Pinto D."/>
            <person name="Vollmers J."/>
            <person name="Rivas-Marin E."/>
            <person name="Kohn T."/>
            <person name="Peeters S.H."/>
            <person name="Heuer A."/>
            <person name="Rast P."/>
            <person name="Oberbeckmann S."/>
            <person name="Bunk B."/>
            <person name="Jeske O."/>
            <person name="Meyerdierks A."/>
            <person name="Storesund J.E."/>
            <person name="Kallscheuer N."/>
            <person name="Luecker S."/>
            <person name="Lage O.M."/>
            <person name="Pohl T."/>
            <person name="Merkel B.J."/>
            <person name="Hornburger P."/>
            <person name="Mueller R.-W."/>
            <person name="Bruemmer F."/>
            <person name="Labrenz M."/>
            <person name="Spormann A.M."/>
            <person name="Op den Camp H."/>
            <person name="Overmann J."/>
            <person name="Amann R."/>
            <person name="Jetten M.S.M."/>
            <person name="Mascher T."/>
            <person name="Medema M.H."/>
            <person name="Devos D.P."/>
            <person name="Kaster A.-K."/>
            <person name="Ovreas L."/>
            <person name="Rohde M."/>
            <person name="Galperin M.Y."/>
            <person name="Jogler C."/>
        </authorList>
    </citation>
    <scope>NUCLEOTIDE SEQUENCE [LARGE SCALE GENOMIC DNA]</scope>
    <source>
        <strain evidence="3 4">HG66A1</strain>
    </source>
</reference>
<evidence type="ECO:0000313" key="4">
    <source>
        <dbReference type="Proteomes" id="UP000320421"/>
    </source>
</evidence>
<dbReference type="OrthoDB" id="255848at2"/>
<evidence type="ECO:0000256" key="1">
    <source>
        <dbReference type="SAM" id="Phobius"/>
    </source>
</evidence>
<sequence>MKTCRLQSVKRGFTLIELLVVIAIIAILIALLLPAVQQAREAARRSECKNNLKQLGLAMHNYHDTYRVLPPGFNVDLVVANTATGNGGLGWSGSILPGLDQSNVYNMIDFNADWGTGDNEKACATYLSVYRCPSDITVKHRNHDGIDARVPTSYLACFSGTRGSDSEANVTDADGTFFLNSSIGIRDITDGTSNTIAAGECVNDFDAFKDHFYIGSTSIGGWDGAPREYSEYVASTGVPMNTTNEVCFGSLHTGGAQFLFLDGSVRFLSENMSQTVYSYLGSRADGNPIGEF</sequence>
<accession>A0A517PI79</accession>
<feature type="domain" description="DUF1559" evidence="2">
    <location>
        <begin position="37"/>
        <end position="272"/>
    </location>
</feature>
<dbReference type="InterPro" id="IPR011453">
    <property type="entry name" value="DUF1559"/>
</dbReference>
<evidence type="ECO:0000259" key="2">
    <source>
        <dbReference type="Pfam" id="PF07596"/>
    </source>
</evidence>
<keyword evidence="1" id="KW-1133">Transmembrane helix</keyword>
<dbReference type="PROSITE" id="PS00409">
    <property type="entry name" value="PROKAR_NTER_METHYL"/>
    <property type="match status" value="1"/>
</dbReference>
<dbReference type="PANTHER" id="PTHR30093:SF2">
    <property type="entry name" value="TYPE II SECRETION SYSTEM PROTEIN H"/>
    <property type="match status" value="1"/>
</dbReference>
<name>A0A517PI79_9PLAN</name>
<keyword evidence="1" id="KW-0812">Transmembrane</keyword>